<proteinExistence type="predicted"/>
<dbReference type="Proteomes" id="UP001501461">
    <property type="component" value="Unassembled WGS sequence"/>
</dbReference>
<keyword evidence="2" id="KW-1185">Reference proteome</keyword>
<dbReference type="EMBL" id="BAAAMN010000028">
    <property type="protein sequence ID" value="GAA2036586.1"/>
    <property type="molecule type" value="Genomic_DNA"/>
</dbReference>
<accession>A0ABN2UFR1</accession>
<reference evidence="1 2" key="1">
    <citation type="journal article" date="2019" name="Int. J. Syst. Evol. Microbiol.">
        <title>The Global Catalogue of Microorganisms (GCM) 10K type strain sequencing project: providing services to taxonomists for standard genome sequencing and annotation.</title>
        <authorList>
            <consortium name="The Broad Institute Genomics Platform"/>
            <consortium name="The Broad Institute Genome Sequencing Center for Infectious Disease"/>
            <person name="Wu L."/>
            <person name="Ma J."/>
        </authorList>
    </citation>
    <scope>NUCLEOTIDE SEQUENCE [LARGE SCALE GENOMIC DNA]</scope>
    <source>
        <strain evidence="1 2">JCM 13595</strain>
    </source>
</reference>
<sequence>MNSTPSTRYSQQYPGFQQLASTIRDGDHFIKTSVNPEVPRFLILFAGQITGVGPDAITDVFGKRMAEVEDSELIEDGYQIKTSVIPFDDLQAMSRCQRKAHWEITYLDYGEQFSIQRYRKAPIVGSLSTHRQHIISRTSMPNDFQSLVETLHRAIIDGHLNTRG</sequence>
<protein>
    <submittedName>
        <fullName evidence="1">Uncharacterized protein</fullName>
    </submittedName>
</protein>
<evidence type="ECO:0000313" key="1">
    <source>
        <dbReference type="EMBL" id="GAA2036586.1"/>
    </source>
</evidence>
<evidence type="ECO:0000313" key="2">
    <source>
        <dbReference type="Proteomes" id="UP001501461"/>
    </source>
</evidence>
<gene>
    <name evidence="1" type="ORF">GCM10009720_16500</name>
</gene>
<name>A0ABN2UFR1_9MICC</name>
<organism evidence="1 2">
    <name type="scientific">Yaniella flava</name>
    <dbReference type="NCBI Taxonomy" id="287930"/>
    <lineage>
        <taxon>Bacteria</taxon>
        <taxon>Bacillati</taxon>
        <taxon>Actinomycetota</taxon>
        <taxon>Actinomycetes</taxon>
        <taxon>Micrococcales</taxon>
        <taxon>Micrococcaceae</taxon>
        <taxon>Yaniella</taxon>
    </lineage>
</organism>
<comment type="caution">
    <text evidence="1">The sequence shown here is derived from an EMBL/GenBank/DDBJ whole genome shotgun (WGS) entry which is preliminary data.</text>
</comment>